<dbReference type="Proteomes" id="UP000688137">
    <property type="component" value="Unassembled WGS sequence"/>
</dbReference>
<dbReference type="EMBL" id="CAJJDM010000095">
    <property type="protein sequence ID" value="CAD8093216.1"/>
    <property type="molecule type" value="Genomic_DNA"/>
</dbReference>
<gene>
    <name evidence="1" type="ORF">PPRIM_AZ9-3.1.T0920180</name>
</gene>
<comment type="caution">
    <text evidence="1">The sequence shown here is derived from an EMBL/GenBank/DDBJ whole genome shotgun (WGS) entry which is preliminary data.</text>
</comment>
<accession>A0A8S1NTD6</accession>
<protein>
    <submittedName>
        <fullName evidence="1">Uncharacterized protein</fullName>
    </submittedName>
</protein>
<sequence length="121" mass="14452">MQNKSEIFSDYLLNKQILMNSQIINIARSMQFFLSSLGLMEDFRIQRSFKIFIFILRKINTQQGRIIYTEQEEQVYIKKNNILTGKINELGMIGNWQKYPLKKKNKLHQGFVINSQLQNKF</sequence>
<name>A0A8S1NTD6_PARPR</name>
<evidence type="ECO:0000313" key="1">
    <source>
        <dbReference type="EMBL" id="CAD8093216.1"/>
    </source>
</evidence>
<organism evidence="1 2">
    <name type="scientific">Paramecium primaurelia</name>
    <dbReference type="NCBI Taxonomy" id="5886"/>
    <lineage>
        <taxon>Eukaryota</taxon>
        <taxon>Sar</taxon>
        <taxon>Alveolata</taxon>
        <taxon>Ciliophora</taxon>
        <taxon>Intramacronucleata</taxon>
        <taxon>Oligohymenophorea</taxon>
        <taxon>Peniculida</taxon>
        <taxon>Parameciidae</taxon>
        <taxon>Paramecium</taxon>
    </lineage>
</organism>
<reference evidence="1" key="1">
    <citation type="submission" date="2021-01" db="EMBL/GenBank/DDBJ databases">
        <authorList>
            <consortium name="Genoscope - CEA"/>
            <person name="William W."/>
        </authorList>
    </citation>
    <scope>NUCLEOTIDE SEQUENCE</scope>
</reference>
<dbReference type="AlphaFoldDB" id="A0A8S1NTD6"/>
<keyword evidence="2" id="KW-1185">Reference proteome</keyword>
<proteinExistence type="predicted"/>
<evidence type="ECO:0000313" key="2">
    <source>
        <dbReference type="Proteomes" id="UP000688137"/>
    </source>
</evidence>